<protein>
    <recommendedName>
        <fullName evidence="4">Putative HNH nuclease YajD</fullName>
    </recommendedName>
</protein>
<gene>
    <name evidence="6" type="ORF">CMPG5300_0938</name>
</gene>
<evidence type="ECO:0000313" key="7">
    <source>
        <dbReference type="Proteomes" id="UP000029801"/>
    </source>
</evidence>
<dbReference type="Gene3D" id="1.10.30.50">
    <property type="match status" value="1"/>
</dbReference>
<dbReference type="EMBL" id="AXZV01000005">
    <property type="protein sequence ID" value="KGH43446.1"/>
    <property type="molecule type" value="Genomic_DNA"/>
</dbReference>
<evidence type="ECO:0000256" key="4">
    <source>
        <dbReference type="ARBA" id="ARBA00040194"/>
    </source>
</evidence>
<organism evidence="6 7">
    <name type="scientific">Lactiplantibacillus plantarum CMPG5300</name>
    <dbReference type="NCBI Taxonomy" id="1304889"/>
    <lineage>
        <taxon>Bacteria</taxon>
        <taxon>Bacillati</taxon>
        <taxon>Bacillota</taxon>
        <taxon>Bacilli</taxon>
        <taxon>Lactobacillales</taxon>
        <taxon>Lactobacillaceae</taxon>
        <taxon>Lactiplantibacillus</taxon>
    </lineage>
</organism>
<dbReference type="PANTHER" id="PTHR41286:SF1">
    <property type="entry name" value="HNH NUCLEASE YAJD-RELATED"/>
    <property type="match status" value="1"/>
</dbReference>
<evidence type="ECO:0000256" key="1">
    <source>
        <dbReference type="ARBA" id="ARBA00022722"/>
    </source>
</evidence>
<dbReference type="CDD" id="cd00085">
    <property type="entry name" value="HNHc"/>
    <property type="match status" value="1"/>
</dbReference>
<keyword evidence="6" id="KW-0255">Endonuclease</keyword>
<comment type="similarity">
    <text evidence="3">Belongs to the HNH nuclease family.</text>
</comment>
<accession>A0AAW3FQL8</accession>
<comment type="caution">
    <text evidence="6">The sequence shown here is derived from an EMBL/GenBank/DDBJ whole genome shotgun (WGS) entry which is preliminary data.</text>
</comment>
<dbReference type="Proteomes" id="UP000029801">
    <property type="component" value="Chromosome"/>
</dbReference>
<dbReference type="Pfam" id="PF01844">
    <property type="entry name" value="HNH"/>
    <property type="match status" value="1"/>
</dbReference>
<dbReference type="GO" id="GO:0004519">
    <property type="term" value="F:endonuclease activity"/>
    <property type="evidence" value="ECO:0007669"/>
    <property type="project" value="UniProtKB-KW"/>
</dbReference>
<evidence type="ECO:0000259" key="5">
    <source>
        <dbReference type="SMART" id="SM00507"/>
    </source>
</evidence>
<dbReference type="AlphaFoldDB" id="A0AAW3FQL8"/>
<dbReference type="InterPro" id="IPR003615">
    <property type="entry name" value="HNH_nuc"/>
</dbReference>
<dbReference type="GO" id="GO:0016787">
    <property type="term" value="F:hydrolase activity"/>
    <property type="evidence" value="ECO:0007669"/>
    <property type="project" value="UniProtKB-KW"/>
</dbReference>
<dbReference type="SMART" id="SM00507">
    <property type="entry name" value="HNHc"/>
    <property type="match status" value="1"/>
</dbReference>
<dbReference type="GO" id="GO:0005829">
    <property type="term" value="C:cytosol"/>
    <property type="evidence" value="ECO:0007669"/>
    <property type="project" value="TreeGrafter"/>
</dbReference>
<dbReference type="GO" id="GO:0003676">
    <property type="term" value="F:nucleic acid binding"/>
    <property type="evidence" value="ECO:0007669"/>
    <property type="project" value="InterPro"/>
</dbReference>
<proteinExistence type="inferred from homology"/>
<dbReference type="InterPro" id="IPR002711">
    <property type="entry name" value="HNH"/>
</dbReference>
<evidence type="ECO:0000256" key="3">
    <source>
        <dbReference type="ARBA" id="ARBA00038412"/>
    </source>
</evidence>
<evidence type="ECO:0000256" key="2">
    <source>
        <dbReference type="ARBA" id="ARBA00022801"/>
    </source>
</evidence>
<dbReference type="PANTHER" id="PTHR41286">
    <property type="entry name" value="HNH NUCLEASE YAJD-RELATED"/>
    <property type="match status" value="1"/>
</dbReference>
<sequence length="156" mass="18585">MVTFPDHYCQQHYEHEAEYLASRQRWARSHDKHYTHKYNTVTRYRNDTKRQQYNFYRTRQWSHLRQQVLERDHYLCAYCKVQGVITPAKTVDHIVPIEFDETSKANVDNLAVICGKCHRLKTDWEQSYYGTGQGNELQSVTPINDVSAIVVLMDKE</sequence>
<feature type="domain" description="HNH nuclease" evidence="5">
    <location>
        <begin position="63"/>
        <end position="119"/>
    </location>
</feature>
<name>A0AAW3FQL8_LACPN</name>
<dbReference type="GO" id="GO:0008270">
    <property type="term" value="F:zinc ion binding"/>
    <property type="evidence" value="ECO:0007669"/>
    <property type="project" value="InterPro"/>
</dbReference>
<keyword evidence="1" id="KW-0540">Nuclease</keyword>
<keyword evidence="2" id="KW-0378">Hydrolase</keyword>
<reference evidence="6 7" key="1">
    <citation type="journal article" date="2014" name="Genome Announc.">
        <title>Draft Genome Sequence of Lactobacillus plantarum CMPG5300, a Human Vaginal Isolate.</title>
        <authorList>
            <person name="Malik S."/>
            <person name="Siezen R.J."/>
            <person name="Renckens B."/>
            <person name="Vaneechoutte M."/>
            <person name="Vanderleyden J."/>
            <person name="Lebeer S."/>
        </authorList>
    </citation>
    <scope>NUCLEOTIDE SEQUENCE [LARGE SCALE GENOMIC DNA]</scope>
    <source>
        <strain evidence="6 7">CMPG5300</strain>
    </source>
</reference>
<evidence type="ECO:0000313" key="6">
    <source>
        <dbReference type="EMBL" id="KGH43446.1"/>
    </source>
</evidence>